<accession>A0A5E4MBA1</accession>
<protein>
    <submittedName>
        <fullName evidence="1">Uncharacterized protein</fullName>
    </submittedName>
</protein>
<dbReference type="EMBL" id="CABPRJ010000492">
    <property type="protein sequence ID" value="VVC29385.1"/>
    <property type="molecule type" value="Genomic_DNA"/>
</dbReference>
<dbReference type="Proteomes" id="UP000325440">
    <property type="component" value="Unassembled WGS sequence"/>
</dbReference>
<evidence type="ECO:0000313" key="2">
    <source>
        <dbReference type="Proteomes" id="UP000325440"/>
    </source>
</evidence>
<dbReference type="OrthoDB" id="6588386at2759"/>
<name>A0A5E4MBA1_9HEMI</name>
<evidence type="ECO:0000313" key="1">
    <source>
        <dbReference type="EMBL" id="VVC29385.1"/>
    </source>
</evidence>
<proteinExistence type="predicted"/>
<keyword evidence="2" id="KW-1185">Reference proteome</keyword>
<sequence>MVENEGILHPFIQFKLIAPDTVKKCLSIKNEEKLGQIIFLDKYSSRDFSNVVNIFLTMETTDLKKMEANKNLNNLNIFFEKNKHVKETHNRTLAVMNSRLNKKKF</sequence>
<reference evidence="1 2" key="1">
    <citation type="submission" date="2019-08" db="EMBL/GenBank/DDBJ databases">
        <authorList>
            <person name="Alioto T."/>
            <person name="Alioto T."/>
            <person name="Gomez Garrido J."/>
        </authorList>
    </citation>
    <scope>NUCLEOTIDE SEQUENCE [LARGE SCALE GENOMIC DNA]</scope>
</reference>
<gene>
    <name evidence="1" type="ORF">CINCED_3A022693</name>
</gene>
<dbReference type="AlphaFoldDB" id="A0A5E4MBA1"/>
<organism evidence="1 2">
    <name type="scientific">Cinara cedri</name>
    <dbReference type="NCBI Taxonomy" id="506608"/>
    <lineage>
        <taxon>Eukaryota</taxon>
        <taxon>Metazoa</taxon>
        <taxon>Ecdysozoa</taxon>
        <taxon>Arthropoda</taxon>
        <taxon>Hexapoda</taxon>
        <taxon>Insecta</taxon>
        <taxon>Pterygota</taxon>
        <taxon>Neoptera</taxon>
        <taxon>Paraneoptera</taxon>
        <taxon>Hemiptera</taxon>
        <taxon>Sternorrhyncha</taxon>
        <taxon>Aphidomorpha</taxon>
        <taxon>Aphidoidea</taxon>
        <taxon>Aphididae</taxon>
        <taxon>Lachninae</taxon>
        <taxon>Cinara</taxon>
    </lineage>
</organism>